<evidence type="ECO:0000259" key="6">
    <source>
        <dbReference type="Pfam" id="PF03467"/>
    </source>
</evidence>
<dbReference type="SUPFAM" id="SSF54928">
    <property type="entry name" value="RNA-binding domain, RBD"/>
    <property type="match status" value="1"/>
</dbReference>
<dbReference type="PANTHER" id="PTHR13112">
    <property type="entry name" value="UPF3 REGULATOR OF NONSENSE TRANSCRIPTS-LIKE PROTEIN"/>
    <property type="match status" value="1"/>
</dbReference>
<dbReference type="InterPro" id="IPR012677">
    <property type="entry name" value="Nucleotide-bd_a/b_plait_sf"/>
</dbReference>
<dbReference type="PANTHER" id="PTHR13112:SF0">
    <property type="entry name" value="FI21285P1"/>
    <property type="match status" value="1"/>
</dbReference>
<protein>
    <recommendedName>
        <fullName evidence="6">UPF3 domain-containing protein</fullName>
    </recommendedName>
</protein>
<dbReference type="GO" id="GO:0005730">
    <property type="term" value="C:nucleolus"/>
    <property type="evidence" value="ECO:0007669"/>
    <property type="project" value="TreeGrafter"/>
</dbReference>
<comment type="subcellular location">
    <subcellularLocation>
        <location evidence="1">Nucleus</location>
    </subcellularLocation>
</comment>
<keyword evidence="3" id="KW-0866">Nonsense-mediated mRNA decay</keyword>
<evidence type="ECO:0000256" key="5">
    <source>
        <dbReference type="SAM" id="MobiDB-lite"/>
    </source>
</evidence>
<evidence type="ECO:0000256" key="4">
    <source>
        <dbReference type="ARBA" id="ARBA00023242"/>
    </source>
</evidence>
<evidence type="ECO:0000313" key="8">
    <source>
        <dbReference type="Proteomes" id="UP001314263"/>
    </source>
</evidence>
<dbReference type="GO" id="GO:0005737">
    <property type="term" value="C:cytoplasm"/>
    <property type="evidence" value="ECO:0007669"/>
    <property type="project" value="TreeGrafter"/>
</dbReference>
<dbReference type="EMBL" id="CAUYUE010000009">
    <property type="protein sequence ID" value="CAK0783995.1"/>
    <property type="molecule type" value="Genomic_DNA"/>
</dbReference>
<name>A0AAV1IDB6_9CHLO</name>
<proteinExistence type="inferred from homology"/>
<accession>A0AAV1IDB6</accession>
<evidence type="ECO:0000256" key="3">
    <source>
        <dbReference type="ARBA" id="ARBA00023161"/>
    </source>
</evidence>
<comment type="similarity">
    <text evidence="2">Belongs to the RENT3 family.</text>
</comment>
<dbReference type="GO" id="GO:0003729">
    <property type="term" value="F:mRNA binding"/>
    <property type="evidence" value="ECO:0007669"/>
    <property type="project" value="TreeGrafter"/>
</dbReference>
<sequence length="313" mass="34344">MDRRKIVIRKLPPSVAEEDVRQAVQEASKGAHSWFSFVQGKTSVRKTVHSRCYVCLDAPAAIPAFKAAVEKHVYVTDRGAQYRGVVEFAPYQGVPEGKVKRDPREGTLHNDPEYLAFVERLHAEPQPESKLEAPQAPRQGQEKPVTVLMAFLQAKHARKKQGPAVAVRARKESRARPVHTAVMDADADNPDDYNRSGALLAASASAQPAKEPNRAVPLAPGKQRIRSKREAAGGQGKDSKPEVAKESSSRAEAESKERERDAKPERIKAGFQVYQPGQRPRQSSQPAEKQGAPPTETMTQRGGSAQGKPSRDK</sequence>
<feature type="compositionally biased region" description="Basic and acidic residues" evidence="5">
    <location>
        <begin position="237"/>
        <end position="268"/>
    </location>
</feature>
<dbReference type="AlphaFoldDB" id="A0AAV1IDB6"/>
<feature type="domain" description="UPF3" evidence="6">
    <location>
        <begin position="3"/>
        <end position="156"/>
    </location>
</feature>
<dbReference type="Gene3D" id="3.30.70.330">
    <property type="match status" value="1"/>
</dbReference>
<evidence type="ECO:0000256" key="2">
    <source>
        <dbReference type="ARBA" id="ARBA00005991"/>
    </source>
</evidence>
<feature type="region of interest" description="Disordered" evidence="5">
    <location>
        <begin position="159"/>
        <end position="313"/>
    </location>
</feature>
<comment type="caution">
    <text evidence="7">The sequence shown here is derived from an EMBL/GenBank/DDBJ whole genome shotgun (WGS) entry which is preliminary data.</text>
</comment>
<dbReference type="InterPro" id="IPR035979">
    <property type="entry name" value="RBD_domain_sf"/>
</dbReference>
<keyword evidence="4" id="KW-0539">Nucleus</keyword>
<dbReference type="Pfam" id="PF03467">
    <property type="entry name" value="Smg4_UPF3"/>
    <property type="match status" value="1"/>
</dbReference>
<keyword evidence="8" id="KW-1185">Reference proteome</keyword>
<dbReference type="GO" id="GO:0045727">
    <property type="term" value="P:positive regulation of translation"/>
    <property type="evidence" value="ECO:0007669"/>
    <property type="project" value="TreeGrafter"/>
</dbReference>
<dbReference type="Proteomes" id="UP001314263">
    <property type="component" value="Unassembled WGS sequence"/>
</dbReference>
<reference evidence="7 8" key="1">
    <citation type="submission" date="2023-10" db="EMBL/GenBank/DDBJ databases">
        <authorList>
            <person name="Maclean D."/>
            <person name="Macfadyen A."/>
        </authorList>
    </citation>
    <scope>NUCLEOTIDE SEQUENCE [LARGE SCALE GENOMIC DNA]</scope>
</reference>
<evidence type="ECO:0000313" key="7">
    <source>
        <dbReference type="EMBL" id="CAK0783995.1"/>
    </source>
</evidence>
<organism evidence="7 8">
    <name type="scientific">Coccomyxa viridis</name>
    <dbReference type="NCBI Taxonomy" id="1274662"/>
    <lineage>
        <taxon>Eukaryota</taxon>
        <taxon>Viridiplantae</taxon>
        <taxon>Chlorophyta</taxon>
        <taxon>core chlorophytes</taxon>
        <taxon>Trebouxiophyceae</taxon>
        <taxon>Trebouxiophyceae incertae sedis</taxon>
        <taxon>Coccomyxaceae</taxon>
        <taxon>Coccomyxa</taxon>
    </lineage>
</organism>
<dbReference type="InterPro" id="IPR005120">
    <property type="entry name" value="UPF3_dom"/>
</dbReference>
<evidence type="ECO:0000256" key="1">
    <source>
        <dbReference type="ARBA" id="ARBA00004123"/>
    </source>
</evidence>
<gene>
    <name evidence="7" type="ORF">CVIRNUC_007198</name>
</gene>
<dbReference type="CDD" id="cd12455">
    <property type="entry name" value="RRM_like_Smg4_UPF3"/>
    <property type="match status" value="1"/>
</dbReference>
<feature type="compositionally biased region" description="Low complexity" evidence="5">
    <location>
        <begin position="275"/>
        <end position="286"/>
    </location>
</feature>
<dbReference type="InterPro" id="IPR039722">
    <property type="entry name" value="Upf3"/>
</dbReference>
<dbReference type="GO" id="GO:0000184">
    <property type="term" value="P:nuclear-transcribed mRNA catabolic process, nonsense-mediated decay"/>
    <property type="evidence" value="ECO:0007669"/>
    <property type="project" value="UniProtKB-KW"/>
</dbReference>